<evidence type="ECO:0000313" key="2">
    <source>
        <dbReference type="Proteomes" id="UP000692954"/>
    </source>
</evidence>
<dbReference type="AlphaFoldDB" id="A0A8S1M1M6"/>
<protein>
    <submittedName>
        <fullName evidence="1">Uncharacterized protein</fullName>
    </submittedName>
</protein>
<accession>A0A8S1M1M6</accession>
<dbReference type="Proteomes" id="UP000692954">
    <property type="component" value="Unassembled WGS sequence"/>
</dbReference>
<comment type="caution">
    <text evidence="1">The sequence shown here is derived from an EMBL/GenBank/DDBJ whole genome shotgun (WGS) entry which is preliminary data.</text>
</comment>
<name>A0A8S1M1M6_9CILI</name>
<gene>
    <name evidence="1" type="ORF">PSON_ATCC_30995.1.T0270175</name>
</gene>
<proteinExistence type="predicted"/>
<keyword evidence="2" id="KW-1185">Reference proteome</keyword>
<evidence type="ECO:0000313" key="1">
    <source>
        <dbReference type="EMBL" id="CAD8070796.1"/>
    </source>
</evidence>
<organism evidence="1 2">
    <name type="scientific">Paramecium sonneborni</name>
    <dbReference type="NCBI Taxonomy" id="65129"/>
    <lineage>
        <taxon>Eukaryota</taxon>
        <taxon>Sar</taxon>
        <taxon>Alveolata</taxon>
        <taxon>Ciliophora</taxon>
        <taxon>Intramacronucleata</taxon>
        <taxon>Oligohymenophorea</taxon>
        <taxon>Peniculida</taxon>
        <taxon>Parameciidae</taxon>
        <taxon>Paramecium</taxon>
    </lineage>
</organism>
<dbReference type="EMBL" id="CAJJDN010000027">
    <property type="protein sequence ID" value="CAD8070796.1"/>
    <property type="molecule type" value="Genomic_DNA"/>
</dbReference>
<reference evidence="1" key="1">
    <citation type="submission" date="2021-01" db="EMBL/GenBank/DDBJ databases">
        <authorList>
            <consortium name="Genoscope - CEA"/>
            <person name="William W."/>
        </authorList>
    </citation>
    <scope>NUCLEOTIDE SEQUENCE</scope>
</reference>
<sequence length="185" mass="21956">MKMKAQPPINVLQYDCLLILKKTIYPKISILAIPQIIYYREPANTETIDQLIFIFAIKLDFYQNLLQTVNYCTETEYLRVSNLTQYENKLFYSLYLKETIIKSQKSNSIMYLFQIFLLCMCQSQNWSFNELICIDDYQKLQTQVLVLYIFVRKYSGINQHIQRMSYSTKDGLGQSQTVIVLLFQL</sequence>